<sequence>MNLALEYTGSDIIYLALIPGENGETYVRPFNQTDGNTSVEADDIELETKDKNETNYGKVSQTISFGGIMTTGDEAFPYLLSALRRKQYVSITELDIKTKKGEKGVYKLNSFERDNGVGDNVSLSIEAALSGEVTEVTLTDVPEGAPANKADETPDTPVA</sequence>
<evidence type="ECO:0000256" key="1">
    <source>
        <dbReference type="SAM" id="MobiDB-lite"/>
    </source>
</evidence>
<comment type="caution">
    <text evidence="2">The sequence shown here is derived from an EMBL/GenBank/DDBJ whole genome shotgun (WGS) entry which is preliminary data.</text>
</comment>
<dbReference type="InterPro" id="IPR011855">
    <property type="entry name" value="Phgtail_TP901_1"/>
</dbReference>
<gene>
    <name evidence="2" type="ORF">CD20_05860</name>
</gene>
<feature type="region of interest" description="Disordered" evidence="1">
    <location>
        <begin position="140"/>
        <end position="159"/>
    </location>
</feature>
<evidence type="ECO:0000313" key="3">
    <source>
        <dbReference type="Proteomes" id="UP000371553"/>
    </source>
</evidence>
<evidence type="ECO:0000313" key="2">
    <source>
        <dbReference type="EMBL" id="EAD8145592.1"/>
    </source>
</evidence>
<accession>A0A9P1UEK4</accession>
<dbReference type="AlphaFoldDB" id="A0A9P1UEK4"/>
<dbReference type="EMBL" id="AAAPCR010000004">
    <property type="protein sequence ID" value="EAD8145592.1"/>
    <property type="molecule type" value="Genomic_DNA"/>
</dbReference>
<dbReference type="Proteomes" id="UP000371553">
    <property type="component" value="Unassembled WGS sequence"/>
</dbReference>
<reference evidence="2 3" key="1">
    <citation type="submission" date="2018-06" db="EMBL/GenBank/DDBJ databases">
        <authorList>
            <consortium name="GenomeTrakr: Next Generation Sequencing Network for Food Pathogen Tracability"/>
        </authorList>
    </citation>
    <scope>NUCLEOTIDE SEQUENCE [LARGE SCALE GENOMIC DNA]</scope>
    <source>
        <strain evidence="2 3">NYAG13B12507-5</strain>
    </source>
</reference>
<dbReference type="NCBIfam" id="TIGR02126">
    <property type="entry name" value="phgtail_TP901_1"/>
    <property type="match status" value="1"/>
</dbReference>
<proteinExistence type="predicted"/>
<protein>
    <submittedName>
        <fullName evidence="2">Phage major tail protein, TP901-1 family</fullName>
    </submittedName>
</protein>
<dbReference type="Pfam" id="PF06199">
    <property type="entry name" value="Phage_tail_2"/>
    <property type="match status" value="1"/>
</dbReference>
<name>A0A9P1UEK4_LISMN</name>
<organism evidence="2 3">
    <name type="scientific">Listeria monocytogenes</name>
    <dbReference type="NCBI Taxonomy" id="1639"/>
    <lineage>
        <taxon>Bacteria</taxon>
        <taxon>Bacillati</taxon>
        <taxon>Bacillota</taxon>
        <taxon>Bacilli</taxon>
        <taxon>Bacillales</taxon>
        <taxon>Listeriaceae</taxon>
        <taxon>Listeria</taxon>
    </lineage>
</organism>